<keyword evidence="7" id="KW-0694">RNA-binding</keyword>
<feature type="compositionally biased region" description="Basic and acidic residues" evidence="9">
    <location>
        <begin position="824"/>
        <end position="836"/>
    </location>
</feature>
<evidence type="ECO:0000256" key="8">
    <source>
        <dbReference type="ARBA" id="ARBA00023211"/>
    </source>
</evidence>
<dbReference type="PANTHER" id="PTHR23114">
    <property type="entry name" value="M7GPPPN-MRNA HYDROLASE"/>
    <property type="match status" value="1"/>
</dbReference>
<reference evidence="11" key="2">
    <citation type="submission" date="2023-05" db="EMBL/GenBank/DDBJ databases">
        <authorList>
            <consortium name="Lawrence Berkeley National Laboratory"/>
            <person name="Steindorff A."/>
            <person name="Hensen N."/>
            <person name="Bonometti L."/>
            <person name="Westerberg I."/>
            <person name="Brannstrom I.O."/>
            <person name="Guillou S."/>
            <person name="Cros-Aarteil S."/>
            <person name="Calhoun S."/>
            <person name="Haridas S."/>
            <person name="Kuo A."/>
            <person name="Mondo S."/>
            <person name="Pangilinan J."/>
            <person name="Riley R."/>
            <person name="Labutti K."/>
            <person name="Andreopoulos B."/>
            <person name="Lipzen A."/>
            <person name="Chen C."/>
            <person name="Yanf M."/>
            <person name="Daum C."/>
            <person name="Ng V."/>
            <person name="Clum A."/>
            <person name="Ohm R."/>
            <person name="Martin F."/>
            <person name="Silar P."/>
            <person name="Natvig D."/>
            <person name="Lalanne C."/>
            <person name="Gautier V."/>
            <person name="Ament-Velasquez S.L."/>
            <person name="Kruys A."/>
            <person name="Hutchinson M.I."/>
            <person name="Powell A.J."/>
            <person name="Barry K."/>
            <person name="Miller A.N."/>
            <person name="Grigoriev I.V."/>
            <person name="Debuchy R."/>
            <person name="Gladieux P."/>
            <person name="Thoren M.H."/>
            <person name="Johannesson H."/>
        </authorList>
    </citation>
    <scope>NUCLEOTIDE SEQUENCE</scope>
    <source>
        <strain evidence="11">PSN293</strain>
    </source>
</reference>
<comment type="subcellular location">
    <subcellularLocation>
        <location evidence="2">Cytoplasm</location>
    </subcellularLocation>
</comment>
<dbReference type="InterPro" id="IPR000086">
    <property type="entry name" value="NUDIX_hydrolase_dom"/>
</dbReference>
<accession>A0AAN6YEZ2</accession>
<feature type="compositionally biased region" description="Basic and acidic residues" evidence="9">
    <location>
        <begin position="792"/>
        <end position="802"/>
    </location>
</feature>
<dbReference type="GO" id="GO:0000932">
    <property type="term" value="C:P-body"/>
    <property type="evidence" value="ECO:0007669"/>
    <property type="project" value="TreeGrafter"/>
</dbReference>
<dbReference type="GO" id="GO:0003723">
    <property type="term" value="F:RNA binding"/>
    <property type="evidence" value="ECO:0007669"/>
    <property type="project" value="UniProtKB-KW"/>
</dbReference>
<evidence type="ECO:0000313" key="11">
    <source>
        <dbReference type="EMBL" id="KAK4217380.1"/>
    </source>
</evidence>
<dbReference type="CDD" id="cd03672">
    <property type="entry name" value="NUDIX_Dcp2p_Nudt20"/>
    <property type="match status" value="1"/>
</dbReference>
<protein>
    <recommendedName>
        <fullName evidence="10">Nudix hydrolase domain-containing protein</fullName>
    </recommendedName>
</protein>
<evidence type="ECO:0000313" key="12">
    <source>
        <dbReference type="Proteomes" id="UP001301769"/>
    </source>
</evidence>
<dbReference type="InterPro" id="IPR007722">
    <property type="entry name" value="DCP2_BoxA"/>
</dbReference>
<dbReference type="PROSITE" id="PS00893">
    <property type="entry name" value="NUDIX_BOX"/>
    <property type="match status" value="1"/>
</dbReference>
<evidence type="ECO:0000259" key="10">
    <source>
        <dbReference type="PROSITE" id="PS51462"/>
    </source>
</evidence>
<sequence length="911" mass="100179">MPEPRMQLEDWLDDLCVRFIINLPTEDLSSVARICFQVEEAQWFYEDFIRPLDPTLPSMSLRSFCLRIFQHCPLLASFSVENHMRAFEEFLQYKTRIPVRGAILLNEAMDSTVLVKGWKKSANWSFPRGKINKDEDDLDCAIREVEEETGFNIKEAGLVPKDDEVKYIEISMRDQQIRLYVFRNIPMDTVFQPKTRKEISAIEWYKLSDLPAFRKKGNRLEDAAAATNANKFYMVAPFLVPLKKWVVQQKKKDAARGAHLPVHLPIEEVLTEDDIGSQTDTQPQPRARDSIPAIETLEGATSELKRLLKVQPPTQGVQLGSLATPNPDKGEALMAMLRKASANPPVQPTGQPTGQPKHLQQPQPFQDQIPHTPLDHIYTNPPEPNTPHFHHAANRLPTHNAQPPPNYPYAAGRAHGTQMQQQQHFNYPASYLQGQPPQGRVPSYSPGMNPMYQHQQLRKEPILLHPQPLPPQVQQSILTRGILPTPGLPETGAQSGLQAHQASLLQAFVTPKPVPLSVQQQGGNLVHEMTSQKQSLLNAFKTDGRVNNDSGGLSRNDDMRQSANQTASQAQGSPHGWANAAALQATNPAARYLPQNASVPLQQQASNVGPHGVASTLPQASVSGNRPGQATDQQRTSLLDMFKKTAPISPPSSTSTAVPSQPMENPIFARNHNNTRGGSAADNNTDMLTQKNPEVNLPYRPVQILARPKQGESVPHPGSESPAQHGTKQHVSLPSPKVQSSLLADSLRESFSSNQQSPRLYQPPPSSGSPYGSFAQPQASPLGTSPSTQQTRRQDANPEQRQRLLSLFGKSIQQDHQNSSPAEFEDKVAGKMKETVGFDQMRSGTPRSRVASLASSSVTVGGSVGGVAMEKAPSLGSGSKSSSRRGSQTPISPANRDFLLNFLQNVSSTGR</sequence>
<proteinExistence type="inferred from homology"/>
<feature type="compositionally biased region" description="Low complexity" evidence="9">
    <location>
        <begin position="874"/>
        <end position="887"/>
    </location>
</feature>
<feature type="compositionally biased region" description="Polar residues" evidence="9">
    <location>
        <begin position="561"/>
        <end position="572"/>
    </location>
</feature>
<evidence type="ECO:0000256" key="6">
    <source>
        <dbReference type="ARBA" id="ARBA00022801"/>
    </source>
</evidence>
<feature type="compositionally biased region" description="Polar residues" evidence="9">
    <location>
        <begin position="671"/>
        <end position="693"/>
    </location>
</feature>
<feature type="region of interest" description="Disordered" evidence="9">
    <location>
        <begin position="541"/>
        <end position="576"/>
    </location>
</feature>
<dbReference type="FunFam" id="3.90.79.10:FF:000003">
    <property type="entry name" value="M7GpppN-mRNA hydrolase isoform 2"/>
    <property type="match status" value="1"/>
</dbReference>
<comment type="cofactor">
    <cofactor evidence="1">
        <name>Mn(2+)</name>
        <dbReference type="ChEBI" id="CHEBI:29035"/>
    </cofactor>
</comment>
<name>A0AAN6YEZ2_9PEZI</name>
<dbReference type="SUPFAM" id="SSF55811">
    <property type="entry name" value="Nudix"/>
    <property type="match status" value="1"/>
</dbReference>
<dbReference type="SMART" id="SM01125">
    <property type="entry name" value="DCP2"/>
    <property type="match status" value="1"/>
</dbReference>
<keyword evidence="4" id="KW-0963">Cytoplasm</keyword>
<evidence type="ECO:0000256" key="1">
    <source>
        <dbReference type="ARBA" id="ARBA00001936"/>
    </source>
</evidence>
<keyword evidence="12" id="KW-1185">Reference proteome</keyword>
<feature type="region of interest" description="Disordered" evidence="9">
    <location>
        <begin position="342"/>
        <end position="363"/>
    </location>
</feature>
<dbReference type="GO" id="GO:0030145">
    <property type="term" value="F:manganese ion binding"/>
    <property type="evidence" value="ECO:0007669"/>
    <property type="project" value="InterPro"/>
</dbReference>
<feature type="compositionally biased region" description="Polar residues" evidence="9">
    <location>
        <begin position="811"/>
        <end position="821"/>
    </location>
</feature>
<keyword evidence="8" id="KW-0464">Manganese</keyword>
<evidence type="ECO:0000256" key="5">
    <source>
        <dbReference type="ARBA" id="ARBA00022723"/>
    </source>
</evidence>
<feature type="compositionally biased region" description="Polar residues" evidence="9">
    <location>
        <begin position="775"/>
        <end position="791"/>
    </location>
</feature>
<dbReference type="EMBL" id="MU858060">
    <property type="protein sequence ID" value="KAK4217380.1"/>
    <property type="molecule type" value="Genomic_DNA"/>
</dbReference>
<dbReference type="Pfam" id="PF00293">
    <property type="entry name" value="NUDIX"/>
    <property type="match status" value="1"/>
</dbReference>
<dbReference type="InterPro" id="IPR044099">
    <property type="entry name" value="Dcp2_NUDIX"/>
</dbReference>
<feature type="compositionally biased region" description="Low complexity" evidence="9">
    <location>
        <begin position="645"/>
        <end position="662"/>
    </location>
</feature>
<dbReference type="InterPro" id="IPR020084">
    <property type="entry name" value="NUDIX_hydrolase_CS"/>
</dbReference>
<dbReference type="SUPFAM" id="SSF140586">
    <property type="entry name" value="Dcp2 domain-like"/>
    <property type="match status" value="1"/>
</dbReference>
<dbReference type="Gene3D" id="3.90.79.10">
    <property type="entry name" value="Nucleoside Triphosphate Pyrophosphohydrolase"/>
    <property type="match status" value="1"/>
</dbReference>
<dbReference type="PANTHER" id="PTHR23114:SF17">
    <property type="entry name" value="M7GPPPN-MRNA HYDROLASE"/>
    <property type="match status" value="1"/>
</dbReference>
<dbReference type="GO" id="GO:0000184">
    <property type="term" value="P:nuclear-transcribed mRNA catabolic process, nonsense-mediated decay"/>
    <property type="evidence" value="ECO:0007669"/>
    <property type="project" value="InterPro"/>
</dbReference>
<evidence type="ECO:0000256" key="9">
    <source>
        <dbReference type="SAM" id="MobiDB-lite"/>
    </source>
</evidence>
<feature type="region of interest" description="Disordered" evidence="9">
    <location>
        <begin position="709"/>
        <end position="896"/>
    </location>
</feature>
<evidence type="ECO:0000256" key="3">
    <source>
        <dbReference type="ARBA" id="ARBA00005279"/>
    </source>
</evidence>
<feature type="compositionally biased region" description="Polar residues" evidence="9">
    <location>
        <begin position="616"/>
        <end position="632"/>
    </location>
</feature>
<dbReference type="InterPro" id="IPR015797">
    <property type="entry name" value="NUDIX_hydrolase-like_dom_sf"/>
</dbReference>
<evidence type="ECO:0000256" key="7">
    <source>
        <dbReference type="ARBA" id="ARBA00022884"/>
    </source>
</evidence>
<dbReference type="InterPro" id="IPR036189">
    <property type="entry name" value="DCP2_BoxA_sf"/>
</dbReference>
<comment type="similarity">
    <text evidence="3">Belongs to the Nudix hydrolase family. DCP2 subfamily.</text>
</comment>
<reference evidence="11" key="1">
    <citation type="journal article" date="2023" name="Mol. Phylogenet. Evol.">
        <title>Genome-scale phylogeny and comparative genomics of the fungal order Sordariales.</title>
        <authorList>
            <person name="Hensen N."/>
            <person name="Bonometti L."/>
            <person name="Westerberg I."/>
            <person name="Brannstrom I.O."/>
            <person name="Guillou S."/>
            <person name="Cros-Aarteil S."/>
            <person name="Calhoun S."/>
            <person name="Haridas S."/>
            <person name="Kuo A."/>
            <person name="Mondo S."/>
            <person name="Pangilinan J."/>
            <person name="Riley R."/>
            <person name="LaButti K."/>
            <person name="Andreopoulos B."/>
            <person name="Lipzen A."/>
            <person name="Chen C."/>
            <person name="Yan M."/>
            <person name="Daum C."/>
            <person name="Ng V."/>
            <person name="Clum A."/>
            <person name="Steindorff A."/>
            <person name="Ohm R.A."/>
            <person name="Martin F."/>
            <person name="Silar P."/>
            <person name="Natvig D.O."/>
            <person name="Lalanne C."/>
            <person name="Gautier V."/>
            <person name="Ament-Velasquez S.L."/>
            <person name="Kruys A."/>
            <person name="Hutchinson M.I."/>
            <person name="Powell A.J."/>
            <person name="Barry K."/>
            <person name="Miller A.N."/>
            <person name="Grigoriev I.V."/>
            <person name="Debuchy R."/>
            <person name="Gladieux P."/>
            <person name="Hiltunen Thoren M."/>
            <person name="Johannesson H."/>
        </authorList>
    </citation>
    <scope>NUCLEOTIDE SEQUENCE</scope>
    <source>
        <strain evidence="11">PSN293</strain>
    </source>
</reference>
<comment type="caution">
    <text evidence="11">The sequence shown here is derived from an EMBL/GenBank/DDBJ whole genome shotgun (WGS) entry which is preliminary data.</text>
</comment>
<dbReference type="GO" id="GO:0000290">
    <property type="term" value="P:deadenylation-dependent decapping of nuclear-transcribed mRNA"/>
    <property type="evidence" value="ECO:0007669"/>
    <property type="project" value="InterPro"/>
</dbReference>
<dbReference type="FunFam" id="1.10.10.1050:FF:000003">
    <property type="entry name" value="Decapping enzyme Dcp2, putative"/>
    <property type="match status" value="1"/>
</dbReference>
<dbReference type="Gene3D" id="1.10.10.1050">
    <property type="entry name" value="Dcp2, box A domain"/>
    <property type="match status" value="1"/>
</dbReference>
<feature type="compositionally biased region" description="Polar residues" evidence="9">
    <location>
        <begin position="721"/>
        <end position="759"/>
    </location>
</feature>
<gene>
    <name evidence="11" type="ORF">QBC37DRAFT_308309</name>
</gene>
<dbReference type="Pfam" id="PF05026">
    <property type="entry name" value="DCP2"/>
    <property type="match status" value="1"/>
</dbReference>
<dbReference type="GO" id="GO:0140933">
    <property type="term" value="F:5'-(N(7)-methylguanosine 5'-triphospho)-[mRNA] hydrolase activity"/>
    <property type="evidence" value="ECO:0007669"/>
    <property type="project" value="InterPro"/>
</dbReference>
<feature type="compositionally biased region" description="Low complexity" evidence="9">
    <location>
        <begin position="850"/>
        <end position="861"/>
    </location>
</feature>
<dbReference type="AlphaFoldDB" id="A0AAN6YEZ2"/>
<feature type="domain" description="Nudix hydrolase" evidence="10">
    <location>
        <begin position="95"/>
        <end position="227"/>
    </location>
</feature>
<evidence type="ECO:0000256" key="2">
    <source>
        <dbReference type="ARBA" id="ARBA00004496"/>
    </source>
</evidence>
<organism evidence="11 12">
    <name type="scientific">Rhypophila decipiens</name>
    <dbReference type="NCBI Taxonomy" id="261697"/>
    <lineage>
        <taxon>Eukaryota</taxon>
        <taxon>Fungi</taxon>
        <taxon>Dikarya</taxon>
        <taxon>Ascomycota</taxon>
        <taxon>Pezizomycotina</taxon>
        <taxon>Sordariomycetes</taxon>
        <taxon>Sordariomycetidae</taxon>
        <taxon>Sordariales</taxon>
        <taxon>Naviculisporaceae</taxon>
        <taxon>Rhypophila</taxon>
    </lineage>
</organism>
<feature type="region of interest" description="Disordered" evidence="9">
    <location>
        <begin position="604"/>
        <end position="632"/>
    </location>
</feature>
<dbReference type="Proteomes" id="UP001301769">
    <property type="component" value="Unassembled WGS sequence"/>
</dbReference>
<dbReference type="PROSITE" id="PS51462">
    <property type="entry name" value="NUDIX"/>
    <property type="match status" value="1"/>
</dbReference>
<keyword evidence="6" id="KW-0378">Hydrolase</keyword>
<feature type="region of interest" description="Disordered" evidence="9">
    <location>
        <begin position="644"/>
        <end position="697"/>
    </location>
</feature>
<keyword evidence="5" id="KW-0479">Metal-binding</keyword>
<evidence type="ECO:0000256" key="4">
    <source>
        <dbReference type="ARBA" id="ARBA00022490"/>
    </source>
</evidence>